<dbReference type="Gene3D" id="3.90.220.20">
    <property type="entry name" value="DNA methylase specificity domains"/>
    <property type="match status" value="2"/>
</dbReference>
<evidence type="ECO:0000313" key="5">
    <source>
        <dbReference type="EMBL" id="MFC3034321.1"/>
    </source>
</evidence>
<evidence type="ECO:0000256" key="2">
    <source>
        <dbReference type="ARBA" id="ARBA00022747"/>
    </source>
</evidence>
<keyword evidence="5" id="KW-0255">Endonuclease</keyword>
<accession>A0ABV7CP77</accession>
<keyword evidence="6" id="KW-1185">Reference proteome</keyword>
<feature type="domain" description="Type I restriction modification DNA specificity" evidence="4">
    <location>
        <begin position="91"/>
        <end position="203"/>
    </location>
</feature>
<dbReference type="EC" id="3.1.21.-" evidence="5"/>
<dbReference type="RefSeq" id="WP_377127394.1">
    <property type="nucleotide sequence ID" value="NZ_JBHRSD010000038.1"/>
</dbReference>
<dbReference type="PANTHER" id="PTHR30408:SF12">
    <property type="entry name" value="TYPE I RESTRICTION ENZYME MJAVIII SPECIFICITY SUBUNIT"/>
    <property type="match status" value="1"/>
</dbReference>
<proteinExistence type="inferred from homology"/>
<evidence type="ECO:0000256" key="3">
    <source>
        <dbReference type="ARBA" id="ARBA00023125"/>
    </source>
</evidence>
<dbReference type="EMBL" id="JBHRSD010000038">
    <property type="protein sequence ID" value="MFC3034321.1"/>
    <property type="molecule type" value="Genomic_DNA"/>
</dbReference>
<reference evidence="6" key="1">
    <citation type="journal article" date="2019" name="Int. J. Syst. Evol. Microbiol.">
        <title>The Global Catalogue of Microorganisms (GCM) 10K type strain sequencing project: providing services to taxonomists for standard genome sequencing and annotation.</title>
        <authorList>
            <consortium name="The Broad Institute Genomics Platform"/>
            <consortium name="The Broad Institute Genome Sequencing Center for Infectious Disease"/>
            <person name="Wu L."/>
            <person name="Ma J."/>
        </authorList>
    </citation>
    <scope>NUCLEOTIDE SEQUENCE [LARGE SCALE GENOMIC DNA]</scope>
    <source>
        <strain evidence="6">KCTC 42730</strain>
    </source>
</reference>
<dbReference type="CDD" id="cd16961">
    <property type="entry name" value="RMtype1_S_TRD-CR_like"/>
    <property type="match status" value="1"/>
</dbReference>
<dbReference type="GO" id="GO:0004519">
    <property type="term" value="F:endonuclease activity"/>
    <property type="evidence" value="ECO:0007669"/>
    <property type="project" value="UniProtKB-KW"/>
</dbReference>
<gene>
    <name evidence="5" type="ORF">ACFOEE_17585</name>
</gene>
<keyword evidence="5" id="KW-0540">Nuclease</keyword>
<evidence type="ECO:0000313" key="6">
    <source>
        <dbReference type="Proteomes" id="UP001595453"/>
    </source>
</evidence>
<keyword evidence="3" id="KW-0238">DNA-binding</keyword>
<evidence type="ECO:0000256" key="1">
    <source>
        <dbReference type="ARBA" id="ARBA00010923"/>
    </source>
</evidence>
<dbReference type="InterPro" id="IPR000055">
    <property type="entry name" value="Restrct_endonuc_typeI_TRD"/>
</dbReference>
<dbReference type="GO" id="GO:0016787">
    <property type="term" value="F:hydrolase activity"/>
    <property type="evidence" value="ECO:0007669"/>
    <property type="project" value="UniProtKB-KW"/>
</dbReference>
<dbReference type="PANTHER" id="PTHR30408">
    <property type="entry name" value="TYPE-1 RESTRICTION ENZYME ECOKI SPECIFICITY PROTEIN"/>
    <property type="match status" value="1"/>
</dbReference>
<dbReference type="InterPro" id="IPR052021">
    <property type="entry name" value="Type-I_RS_S_subunit"/>
</dbReference>
<comment type="similarity">
    <text evidence="1">Belongs to the type-I restriction system S methylase family.</text>
</comment>
<keyword evidence="2" id="KW-0680">Restriction system</keyword>
<dbReference type="InterPro" id="IPR044946">
    <property type="entry name" value="Restrct_endonuc_typeI_TRD_sf"/>
</dbReference>
<dbReference type="SUPFAM" id="SSF116734">
    <property type="entry name" value="DNA methylase specificity domain"/>
    <property type="match status" value="2"/>
</dbReference>
<dbReference type="Pfam" id="PF01420">
    <property type="entry name" value="Methylase_S"/>
    <property type="match status" value="1"/>
</dbReference>
<name>A0ABV7CP77_9GAMM</name>
<organism evidence="5 6">
    <name type="scientific">Pseudoalteromonas fenneropenaei</name>
    <dbReference type="NCBI Taxonomy" id="1737459"/>
    <lineage>
        <taxon>Bacteria</taxon>
        <taxon>Pseudomonadati</taxon>
        <taxon>Pseudomonadota</taxon>
        <taxon>Gammaproteobacteria</taxon>
        <taxon>Alteromonadales</taxon>
        <taxon>Pseudoalteromonadaceae</taxon>
        <taxon>Pseudoalteromonas</taxon>
    </lineage>
</organism>
<sequence length="518" mass="57403">MMSVDKLRGSKHINRISPSEIGLLMSAQSYRPEITQAIRKIKSLNWSSLQELVVNTISPGPHPKYGGSYPCLKTKNVDGLLATHEPADYADPSVFKDLNKVTVKEGDLLINLTGAGSIGRVSLYYGKDKPITNQHIARMSVKTGTDEGYLACFLRSWWGERALEQGVAGSTGQINMVNEHVRSIPVYLPDPQAQKYIGDKVRQAEQLRAWAKQVVSNLHREFEGFYRPITHYDSFRRMSYPIRPDQLFEVLTPASYPPHIEKYFEENPNVTLGEICSDIYIGKTLASIESSDGVKQATSRSCSGLFLKQPMNLVERKGNVDPLAKKDILLTNAAHDKNYIGKDVSFNHSDELILPSAKVLVIRLKECGIPASYVHAYLMTEAGYTQWQAIVRGISAGIHPSDVARIRIPVPEDRSPLETMAVKADDLYIQAGLAQEVSRLLTIAAKNLVEALIEGQLTEQQLIQAQQALDDGDNSLDQAILSKLSNQGYAIEGATPLFSDIDELYCLLESAAQTEAEE</sequence>
<keyword evidence="5" id="KW-0378">Hydrolase</keyword>
<evidence type="ECO:0000259" key="4">
    <source>
        <dbReference type="Pfam" id="PF01420"/>
    </source>
</evidence>
<dbReference type="Proteomes" id="UP001595453">
    <property type="component" value="Unassembled WGS sequence"/>
</dbReference>
<comment type="caution">
    <text evidence="5">The sequence shown here is derived from an EMBL/GenBank/DDBJ whole genome shotgun (WGS) entry which is preliminary data.</text>
</comment>
<protein>
    <submittedName>
        <fullName evidence="5">Restriction endonuclease subunit S</fullName>
        <ecNumber evidence="5">3.1.21.-</ecNumber>
    </submittedName>
</protein>